<accession>A0A840XZ30</accession>
<gene>
    <name evidence="2" type="ORF">FHS88_001167</name>
</gene>
<dbReference type="Proteomes" id="UP000562254">
    <property type="component" value="Unassembled WGS sequence"/>
</dbReference>
<evidence type="ECO:0000313" key="3">
    <source>
        <dbReference type="Proteomes" id="UP000562254"/>
    </source>
</evidence>
<name>A0A840XZ30_9PROT</name>
<dbReference type="InterPro" id="IPR003673">
    <property type="entry name" value="CoA-Trfase_fam_III"/>
</dbReference>
<dbReference type="Pfam" id="PF02515">
    <property type="entry name" value="CoA_transf_3"/>
    <property type="match status" value="1"/>
</dbReference>
<dbReference type="PANTHER" id="PTHR48207">
    <property type="entry name" value="SUCCINATE--HYDROXYMETHYLGLUTARATE COA-TRANSFERASE"/>
    <property type="match status" value="1"/>
</dbReference>
<dbReference type="PANTHER" id="PTHR48207:SF3">
    <property type="entry name" value="SUCCINATE--HYDROXYMETHYLGLUTARATE COA-TRANSFERASE"/>
    <property type="match status" value="1"/>
</dbReference>
<protein>
    <submittedName>
        <fullName evidence="2">Crotonobetainyl-CoA:carnitine CoA-transferase CaiB-like acyl-CoA transferase</fullName>
    </submittedName>
</protein>
<organism evidence="2 3">
    <name type="scientific">Neoroseomonas alkaliterrae</name>
    <dbReference type="NCBI Taxonomy" id="1452450"/>
    <lineage>
        <taxon>Bacteria</taxon>
        <taxon>Pseudomonadati</taxon>
        <taxon>Pseudomonadota</taxon>
        <taxon>Alphaproteobacteria</taxon>
        <taxon>Acetobacterales</taxon>
        <taxon>Acetobacteraceae</taxon>
        <taxon>Neoroseomonas</taxon>
    </lineage>
</organism>
<dbReference type="GO" id="GO:0008410">
    <property type="term" value="F:CoA-transferase activity"/>
    <property type="evidence" value="ECO:0007669"/>
    <property type="project" value="TreeGrafter"/>
</dbReference>
<evidence type="ECO:0000313" key="2">
    <source>
        <dbReference type="EMBL" id="MBB5689051.1"/>
    </source>
</evidence>
<dbReference type="EMBL" id="JACIJE010000002">
    <property type="protein sequence ID" value="MBB5689051.1"/>
    <property type="molecule type" value="Genomic_DNA"/>
</dbReference>
<dbReference type="Gene3D" id="3.30.1540.10">
    <property type="entry name" value="formyl-coa transferase, domain 3"/>
    <property type="match status" value="1"/>
</dbReference>
<reference evidence="2 3" key="1">
    <citation type="submission" date="2020-08" db="EMBL/GenBank/DDBJ databases">
        <title>Genomic Encyclopedia of Type Strains, Phase IV (KMG-IV): sequencing the most valuable type-strain genomes for metagenomic binning, comparative biology and taxonomic classification.</title>
        <authorList>
            <person name="Goeker M."/>
        </authorList>
    </citation>
    <scope>NUCLEOTIDE SEQUENCE [LARGE SCALE GENOMIC DNA]</scope>
    <source>
        <strain evidence="2 3">DSM 25895</strain>
    </source>
</reference>
<keyword evidence="1 2" id="KW-0808">Transferase</keyword>
<sequence>MTTRPLDGILVLDLGHIYQAPYAGFLMAMAGATVIKIEPPNGEPLRRRAMVAGGSVPQAMLNSNKLGLSLDLKNPRGQEVFLRLVDRADVLIENFSPGTMERLGLGHEVLRARNPRLVYAAGSGYGQTGPDRNRLAMDLTVQAAVGIMHTTGFPDGPPTKAGPTVCDFLGGTHLYGAIMTALFARERSGRGSFVEVAMQDASYATLASAIGMHFGGNRKDVPPRTGNSHAGLAMAPYNVYPATDGWIAIIVVTEDHWDRLLRAMGQEALIGDPRFRSNLDRVTHMAEVDRLVTDWTSRHTRAELEALTRQHGVPAAPVRTLEEVLNDAGMHERGMLRWVDHPEVGRVVLPSTPLRIADAPPPDFAPSPFLNQHEPEILGGMLGLDEAEREAIRAAGGLGPRFSAR</sequence>
<dbReference type="Gene3D" id="3.40.50.10540">
    <property type="entry name" value="Crotonobetainyl-coa:carnitine coa-transferase, domain 1"/>
    <property type="match status" value="1"/>
</dbReference>
<evidence type="ECO:0000256" key="1">
    <source>
        <dbReference type="ARBA" id="ARBA00022679"/>
    </source>
</evidence>
<dbReference type="InterPro" id="IPR023606">
    <property type="entry name" value="CoA-Trfase_III_dom_1_sf"/>
</dbReference>
<dbReference type="RefSeq" id="WP_184482221.1">
    <property type="nucleotide sequence ID" value="NZ_JAAEDJ010000001.1"/>
</dbReference>
<dbReference type="SUPFAM" id="SSF89796">
    <property type="entry name" value="CoA-transferase family III (CaiB/BaiF)"/>
    <property type="match status" value="1"/>
</dbReference>
<dbReference type="InterPro" id="IPR044855">
    <property type="entry name" value="CoA-Trfase_III_dom3_sf"/>
</dbReference>
<dbReference type="AlphaFoldDB" id="A0A840XZ30"/>
<proteinExistence type="predicted"/>
<keyword evidence="3" id="KW-1185">Reference proteome</keyword>
<comment type="caution">
    <text evidence="2">The sequence shown here is derived from an EMBL/GenBank/DDBJ whole genome shotgun (WGS) entry which is preliminary data.</text>
</comment>
<dbReference type="InterPro" id="IPR050483">
    <property type="entry name" value="CoA-transferase_III_domain"/>
</dbReference>